<proteinExistence type="predicted"/>
<evidence type="ECO:0000313" key="2">
    <source>
        <dbReference type="EMBL" id="CAL0315829.1"/>
    </source>
</evidence>
<dbReference type="EMBL" id="CAXHTB010000011">
    <property type="protein sequence ID" value="CAL0315829.1"/>
    <property type="molecule type" value="Genomic_DNA"/>
</dbReference>
<reference evidence="2 3" key="1">
    <citation type="submission" date="2024-03" db="EMBL/GenBank/DDBJ databases">
        <authorList>
            <person name="Martinez-Hernandez J."/>
        </authorList>
    </citation>
    <scope>NUCLEOTIDE SEQUENCE [LARGE SCALE GENOMIC DNA]</scope>
</reference>
<sequence>MDSVSCSGGRFDEALQFIWQKKDGEGYVPGSVSQVYMAKEIKTGEIVALKKVRMDNEREGRITAKDALDAEYFWSDPFPCDPKSLPKYESSHEFQTKKKRQQQRHTRLPPIQQSEQHAQMQPGPNQQGHGSQQVHPGGPDHHYGMPRVPSGGPGRYPPSANPGGGYNHPDHGLQGGAGGHGSGPYPPQGRGAPYSPQGRGAPYPPQGRGEPYPPEAGGGSFGVGAPNYTQQGPYGGSAGGRGSNMMGGNDDQ</sequence>
<dbReference type="AlphaFoldDB" id="A0AAV1X2E6"/>
<name>A0AAV1X2E6_LUPLU</name>
<evidence type="ECO:0000313" key="3">
    <source>
        <dbReference type="Proteomes" id="UP001497480"/>
    </source>
</evidence>
<organism evidence="2 3">
    <name type="scientific">Lupinus luteus</name>
    <name type="common">European yellow lupine</name>
    <dbReference type="NCBI Taxonomy" id="3873"/>
    <lineage>
        <taxon>Eukaryota</taxon>
        <taxon>Viridiplantae</taxon>
        <taxon>Streptophyta</taxon>
        <taxon>Embryophyta</taxon>
        <taxon>Tracheophyta</taxon>
        <taxon>Spermatophyta</taxon>
        <taxon>Magnoliopsida</taxon>
        <taxon>eudicotyledons</taxon>
        <taxon>Gunneridae</taxon>
        <taxon>Pentapetalae</taxon>
        <taxon>rosids</taxon>
        <taxon>fabids</taxon>
        <taxon>Fabales</taxon>
        <taxon>Fabaceae</taxon>
        <taxon>Papilionoideae</taxon>
        <taxon>50 kb inversion clade</taxon>
        <taxon>genistoids sensu lato</taxon>
        <taxon>core genistoids</taxon>
        <taxon>Genisteae</taxon>
        <taxon>Lupinus</taxon>
    </lineage>
</organism>
<feature type="compositionally biased region" description="Polar residues" evidence="1">
    <location>
        <begin position="111"/>
        <end position="134"/>
    </location>
</feature>
<feature type="region of interest" description="Disordered" evidence="1">
    <location>
        <begin position="84"/>
        <end position="252"/>
    </location>
</feature>
<accession>A0AAV1X2E6</accession>
<feature type="compositionally biased region" description="Gly residues" evidence="1">
    <location>
        <begin position="233"/>
        <end position="242"/>
    </location>
</feature>
<feature type="compositionally biased region" description="Low complexity" evidence="1">
    <location>
        <begin position="243"/>
        <end position="252"/>
    </location>
</feature>
<feature type="compositionally biased region" description="Basic and acidic residues" evidence="1">
    <location>
        <begin position="84"/>
        <end position="96"/>
    </location>
</feature>
<feature type="compositionally biased region" description="Basic residues" evidence="1">
    <location>
        <begin position="97"/>
        <end position="107"/>
    </location>
</feature>
<keyword evidence="3" id="KW-1185">Reference proteome</keyword>
<evidence type="ECO:0000256" key="1">
    <source>
        <dbReference type="SAM" id="MobiDB-lite"/>
    </source>
</evidence>
<gene>
    <name evidence="2" type="ORF">LLUT_LOCUS16889</name>
</gene>
<dbReference type="Gene3D" id="3.30.200.20">
    <property type="entry name" value="Phosphorylase Kinase, domain 1"/>
    <property type="match status" value="1"/>
</dbReference>
<comment type="caution">
    <text evidence="2">The sequence shown here is derived from an EMBL/GenBank/DDBJ whole genome shotgun (WGS) entry which is preliminary data.</text>
</comment>
<dbReference type="Proteomes" id="UP001497480">
    <property type="component" value="Unassembled WGS sequence"/>
</dbReference>
<feature type="compositionally biased region" description="Gly residues" evidence="1">
    <location>
        <begin position="173"/>
        <end position="182"/>
    </location>
</feature>
<protein>
    <submittedName>
        <fullName evidence="2">Uncharacterized protein</fullName>
    </submittedName>
</protein>